<evidence type="ECO:0000256" key="2">
    <source>
        <dbReference type="ARBA" id="ARBA00012255"/>
    </source>
</evidence>
<accession>A0A3N4JRY7</accession>
<dbReference type="SUPFAM" id="SSF101478">
    <property type="entry name" value="ADP-ribosylglycohydrolase"/>
    <property type="match status" value="1"/>
</dbReference>
<dbReference type="InterPro" id="IPR005502">
    <property type="entry name" value="Ribosyl_crysJ1"/>
</dbReference>
<keyword evidence="3 13" id="KW-0378">Hydrolase</keyword>
<keyword evidence="12" id="KW-0460">Magnesium</keyword>
<comment type="similarity">
    <text evidence="1">Belongs to the ADP-ribosylglycohydrolase family.</text>
</comment>
<protein>
    <recommendedName>
        <fullName evidence="4">ADP-ribosylhydrolase ARH3</fullName>
        <ecNumber evidence="2">3.2.1.143</ecNumber>
    </recommendedName>
    <alternativeName>
        <fullName evidence="5">ADP-ribose glycohydrolase ARH3</fullName>
    </alternativeName>
    <alternativeName>
        <fullName evidence="6">ADP-ribosylhydrolase 3</fullName>
    </alternativeName>
    <alternativeName>
        <fullName evidence="9">O-acetyl-ADP-ribose deacetylase ARH3</fullName>
    </alternativeName>
    <alternativeName>
        <fullName evidence="10">Poly(ADP-ribose) glycohydrolase ARH3</fullName>
    </alternativeName>
    <alternativeName>
        <fullName evidence="8">[Protein ADP-ribosylarginine] hydrolase-like protein 2</fullName>
    </alternativeName>
    <alternativeName>
        <fullName evidence="7">[Protein ADP-ribosylserine] hydrolase</fullName>
    </alternativeName>
</protein>
<dbReference type="EMBL" id="ML120375">
    <property type="protein sequence ID" value="RPB01104.1"/>
    <property type="molecule type" value="Genomic_DNA"/>
</dbReference>
<feature type="binding site" evidence="12">
    <location>
        <position position="60"/>
    </location>
    <ligand>
        <name>Mg(2+)</name>
        <dbReference type="ChEBI" id="CHEBI:18420"/>
        <label>1</label>
    </ligand>
</feature>
<feature type="binding site" evidence="12">
    <location>
        <position position="279"/>
    </location>
    <ligand>
        <name>Mg(2+)</name>
        <dbReference type="ChEBI" id="CHEBI:18420"/>
        <label>1</label>
    </ligand>
</feature>
<feature type="binding site" evidence="12">
    <location>
        <position position="61"/>
    </location>
    <ligand>
        <name>Mg(2+)</name>
        <dbReference type="ChEBI" id="CHEBI:18420"/>
        <label>1</label>
    </ligand>
</feature>
<evidence type="ECO:0000256" key="3">
    <source>
        <dbReference type="ARBA" id="ARBA00022801"/>
    </source>
</evidence>
<evidence type="ECO:0000256" key="6">
    <source>
        <dbReference type="ARBA" id="ARBA00042471"/>
    </source>
</evidence>
<dbReference type="AlphaFoldDB" id="A0A3N4JRY7"/>
<dbReference type="OrthoDB" id="2021138at2759"/>
<dbReference type="STRING" id="1336337.A0A3N4JRY7"/>
<proteinExistence type="inferred from homology"/>
<name>A0A3N4JRY7_9PEZI</name>
<evidence type="ECO:0000256" key="10">
    <source>
        <dbReference type="ARBA" id="ARBA00043193"/>
    </source>
</evidence>
<keyword evidence="12" id="KW-0479">Metal-binding</keyword>
<dbReference type="InterPro" id="IPR036705">
    <property type="entry name" value="Ribosyl_crysJ1_sf"/>
</dbReference>
<evidence type="ECO:0000313" key="14">
    <source>
        <dbReference type="Proteomes" id="UP000276215"/>
    </source>
</evidence>
<feature type="binding site" evidence="12">
    <location>
        <position position="62"/>
    </location>
    <ligand>
        <name>Mg(2+)</name>
        <dbReference type="ChEBI" id="CHEBI:18420"/>
        <label>1</label>
    </ligand>
</feature>
<sequence>MESQTLPPSTPATKIRTSLFSLAMCDALGAPAEFQVRGTFAHINTLQPNPNFGLEVGTWTDDTSMALCLAKSLTRNHSPTPIFSLEEQAKLYVSWFRTGYLSAVGYCFDTGIATRSALTIWEQRPGEALAIIGKTFAVESKCGNGSLMRVLPIPLAYFRDEGLAMARARESSTVTHPHEMCQEACALYTLLICRILQWTEAREYDRRSKQDLLDMVKGFEYKNGRLRDALASGEFVNKPRERISSSGYVLHTLEAALWAFFTTRTFEEGAVLVVNLGDDADTVAAVYGGLAGVWYADVDFSKDSSPPRTGYWSERVRGWREGLVKPEVLEEVVGDLLRVNGLEE</sequence>
<evidence type="ECO:0000256" key="11">
    <source>
        <dbReference type="ARBA" id="ARBA00049015"/>
    </source>
</evidence>
<dbReference type="PANTHER" id="PTHR16222:SF24">
    <property type="entry name" value="ADP-RIBOSYLHYDROLASE ARH3"/>
    <property type="match status" value="1"/>
</dbReference>
<dbReference type="Proteomes" id="UP000276215">
    <property type="component" value="Unassembled WGS sequence"/>
</dbReference>
<feature type="binding site" evidence="12">
    <location>
        <position position="282"/>
    </location>
    <ligand>
        <name>Mg(2+)</name>
        <dbReference type="ChEBI" id="CHEBI:18420"/>
        <label>1</label>
    </ligand>
</feature>
<dbReference type="GO" id="GO:0046872">
    <property type="term" value="F:metal ion binding"/>
    <property type="evidence" value="ECO:0007669"/>
    <property type="project" value="UniProtKB-KW"/>
</dbReference>
<feature type="binding site" evidence="12">
    <location>
        <position position="281"/>
    </location>
    <ligand>
        <name>Mg(2+)</name>
        <dbReference type="ChEBI" id="CHEBI:18420"/>
        <label>1</label>
    </ligand>
</feature>
<gene>
    <name evidence="13" type="ORF">L873DRAFT_1803969</name>
</gene>
<dbReference type="EC" id="3.2.1.143" evidence="2"/>
<dbReference type="Pfam" id="PF03747">
    <property type="entry name" value="ADP_ribosyl_GH"/>
    <property type="match status" value="1"/>
</dbReference>
<evidence type="ECO:0000256" key="12">
    <source>
        <dbReference type="PIRSR" id="PIRSR605502-1"/>
    </source>
</evidence>
<evidence type="ECO:0000256" key="4">
    <source>
        <dbReference type="ARBA" id="ARBA00041057"/>
    </source>
</evidence>
<evidence type="ECO:0000256" key="7">
    <source>
        <dbReference type="ARBA" id="ARBA00042722"/>
    </source>
</evidence>
<organism evidence="13 14">
    <name type="scientific">Choiromyces venosus 120613-1</name>
    <dbReference type="NCBI Taxonomy" id="1336337"/>
    <lineage>
        <taxon>Eukaryota</taxon>
        <taxon>Fungi</taxon>
        <taxon>Dikarya</taxon>
        <taxon>Ascomycota</taxon>
        <taxon>Pezizomycotina</taxon>
        <taxon>Pezizomycetes</taxon>
        <taxon>Pezizales</taxon>
        <taxon>Tuberaceae</taxon>
        <taxon>Choiromyces</taxon>
    </lineage>
</organism>
<evidence type="ECO:0000313" key="13">
    <source>
        <dbReference type="EMBL" id="RPB01104.1"/>
    </source>
</evidence>
<dbReference type="PANTHER" id="PTHR16222">
    <property type="entry name" value="ADP-RIBOSYLGLYCOHYDROLASE"/>
    <property type="match status" value="1"/>
</dbReference>
<dbReference type="InterPro" id="IPR050792">
    <property type="entry name" value="ADP-ribosylglycohydrolase"/>
</dbReference>
<evidence type="ECO:0000256" key="9">
    <source>
        <dbReference type="ARBA" id="ARBA00043187"/>
    </source>
</evidence>
<comment type="catalytic activity">
    <reaction evidence="11">
        <text>alpha-NAD(+) + H2O = ADP-D-ribose + nicotinamide + H(+)</text>
        <dbReference type="Rhea" id="RHEA:68792"/>
        <dbReference type="ChEBI" id="CHEBI:15377"/>
        <dbReference type="ChEBI" id="CHEBI:15378"/>
        <dbReference type="ChEBI" id="CHEBI:17154"/>
        <dbReference type="ChEBI" id="CHEBI:57967"/>
        <dbReference type="ChEBI" id="CHEBI:77017"/>
    </reaction>
</comment>
<keyword evidence="14" id="KW-1185">Reference proteome</keyword>
<evidence type="ECO:0000256" key="5">
    <source>
        <dbReference type="ARBA" id="ARBA00042398"/>
    </source>
</evidence>
<evidence type="ECO:0000256" key="1">
    <source>
        <dbReference type="ARBA" id="ARBA00010702"/>
    </source>
</evidence>
<comment type="cofactor">
    <cofactor evidence="12">
        <name>Mg(2+)</name>
        <dbReference type="ChEBI" id="CHEBI:18420"/>
    </cofactor>
    <text evidence="12">Binds 2 magnesium ions per subunit.</text>
</comment>
<evidence type="ECO:0000256" key="8">
    <source>
        <dbReference type="ARBA" id="ARBA00042850"/>
    </source>
</evidence>
<dbReference type="GO" id="GO:0004649">
    <property type="term" value="F:poly(ADP-ribose) glycohydrolase activity"/>
    <property type="evidence" value="ECO:0007669"/>
    <property type="project" value="UniProtKB-EC"/>
</dbReference>
<dbReference type="Gene3D" id="1.10.4080.10">
    <property type="entry name" value="ADP-ribosylation/Crystallin J1"/>
    <property type="match status" value="1"/>
</dbReference>
<reference evidence="13 14" key="1">
    <citation type="journal article" date="2018" name="Nat. Ecol. Evol.">
        <title>Pezizomycetes genomes reveal the molecular basis of ectomycorrhizal truffle lifestyle.</title>
        <authorList>
            <person name="Murat C."/>
            <person name="Payen T."/>
            <person name="Noel B."/>
            <person name="Kuo A."/>
            <person name="Morin E."/>
            <person name="Chen J."/>
            <person name="Kohler A."/>
            <person name="Krizsan K."/>
            <person name="Balestrini R."/>
            <person name="Da Silva C."/>
            <person name="Montanini B."/>
            <person name="Hainaut M."/>
            <person name="Levati E."/>
            <person name="Barry K.W."/>
            <person name="Belfiori B."/>
            <person name="Cichocki N."/>
            <person name="Clum A."/>
            <person name="Dockter R.B."/>
            <person name="Fauchery L."/>
            <person name="Guy J."/>
            <person name="Iotti M."/>
            <person name="Le Tacon F."/>
            <person name="Lindquist E.A."/>
            <person name="Lipzen A."/>
            <person name="Malagnac F."/>
            <person name="Mello A."/>
            <person name="Molinier V."/>
            <person name="Miyauchi S."/>
            <person name="Poulain J."/>
            <person name="Riccioni C."/>
            <person name="Rubini A."/>
            <person name="Sitrit Y."/>
            <person name="Splivallo R."/>
            <person name="Traeger S."/>
            <person name="Wang M."/>
            <person name="Zifcakova L."/>
            <person name="Wipf D."/>
            <person name="Zambonelli A."/>
            <person name="Paolocci F."/>
            <person name="Nowrousian M."/>
            <person name="Ottonello S."/>
            <person name="Baldrian P."/>
            <person name="Spatafora J.W."/>
            <person name="Henrissat B."/>
            <person name="Nagy L.G."/>
            <person name="Aury J.M."/>
            <person name="Wincker P."/>
            <person name="Grigoriev I.V."/>
            <person name="Bonfante P."/>
            <person name="Martin F.M."/>
        </authorList>
    </citation>
    <scope>NUCLEOTIDE SEQUENCE [LARGE SCALE GENOMIC DNA]</scope>
    <source>
        <strain evidence="13 14">120613-1</strain>
    </source>
</reference>